<evidence type="ECO:0000313" key="2">
    <source>
        <dbReference type="EMBL" id="TDQ40547.1"/>
    </source>
</evidence>
<keyword evidence="1" id="KW-1133">Transmembrane helix</keyword>
<keyword evidence="1" id="KW-0812">Transmembrane</keyword>
<dbReference type="RefSeq" id="WP_133599006.1">
    <property type="nucleotide sequence ID" value="NZ_SNYL01000017.1"/>
</dbReference>
<keyword evidence="3" id="KW-1185">Reference proteome</keyword>
<organism evidence="2 3">
    <name type="scientific">Tepidicella xavieri</name>
    <dbReference type="NCBI Taxonomy" id="360241"/>
    <lineage>
        <taxon>Bacteria</taxon>
        <taxon>Pseudomonadati</taxon>
        <taxon>Pseudomonadota</taxon>
        <taxon>Betaproteobacteria</taxon>
        <taxon>Burkholderiales</taxon>
        <taxon>Tepidicella</taxon>
    </lineage>
</organism>
<proteinExistence type="predicted"/>
<feature type="transmembrane region" description="Helical" evidence="1">
    <location>
        <begin position="36"/>
        <end position="55"/>
    </location>
</feature>
<name>A0A4V3D5L5_9BURK</name>
<dbReference type="AlphaFoldDB" id="A0A4V3D5L5"/>
<dbReference type="Pfam" id="PF10003">
    <property type="entry name" value="DUF2244"/>
    <property type="match status" value="1"/>
</dbReference>
<comment type="caution">
    <text evidence="2">The sequence shown here is derived from an EMBL/GenBank/DDBJ whole genome shotgun (WGS) entry which is preliminary data.</text>
</comment>
<dbReference type="EMBL" id="SNYL01000017">
    <property type="protein sequence ID" value="TDQ40547.1"/>
    <property type="molecule type" value="Genomic_DNA"/>
</dbReference>
<dbReference type="PIRSF" id="PIRSF032162">
    <property type="entry name" value="UCP032162_imp"/>
    <property type="match status" value="1"/>
</dbReference>
<evidence type="ECO:0000256" key="1">
    <source>
        <dbReference type="SAM" id="Phobius"/>
    </source>
</evidence>
<dbReference type="Proteomes" id="UP000295510">
    <property type="component" value="Unassembled WGS sequence"/>
</dbReference>
<gene>
    <name evidence="2" type="ORF">DFR43_11748</name>
</gene>
<protein>
    <submittedName>
        <fullName evidence="2">Putative membrane protein</fullName>
    </submittedName>
</protein>
<evidence type="ECO:0000313" key="3">
    <source>
        <dbReference type="Proteomes" id="UP000295510"/>
    </source>
</evidence>
<dbReference type="OrthoDB" id="9091577at2"/>
<feature type="transmembrane region" description="Helical" evidence="1">
    <location>
        <begin position="61"/>
        <end position="81"/>
    </location>
</feature>
<dbReference type="InterPro" id="IPR019253">
    <property type="entry name" value="DUF2244_TM"/>
</dbReference>
<reference evidence="2 3" key="1">
    <citation type="submission" date="2019-03" db="EMBL/GenBank/DDBJ databases">
        <title>Genomic Encyclopedia of Type Strains, Phase IV (KMG-IV): sequencing the most valuable type-strain genomes for metagenomic binning, comparative biology and taxonomic classification.</title>
        <authorList>
            <person name="Goeker M."/>
        </authorList>
    </citation>
    <scope>NUCLEOTIDE SEQUENCE [LARGE SCALE GENOMIC DNA]</scope>
    <source>
        <strain evidence="2 3">DSM 19605</strain>
    </source>
</reference>
<keyword evidence="1" id="KW-0472">Membrane</keyword>
<accession>A0A4V3D5L5</accession>
<sequence>MKTVPEFPVREPLAHASADGVSWLSRRNCSMTPRQMGLVYVLLCGTSLSVAAFFWGMGAILVLPFAALELLALGIAFVVYARHATDREHIRLDDRRLVVEWEYGGRLQKHELPREWVRVIPSSERSALVGLTAAGQTVEVGRYMRPEQRRRLANELRQALRGRGVAQVRECPDMGC</sequence>
<dbReference type="InterPro" id="IPR016990">
    <property type="entry name" value="UCP032162_TM"/>
</dbReference>